<reference evidence="9 10" key="1">
    <citation type="submission" date="2020-09" db="EMBL/GenBank/DDBJ databases">
        <title>Genome sequencing and assembly of Pontibacter sp.</title>
        <authorList>
            <person name="Chhetri G."/>
        </authorList>
    </citation>
    <scope>NUCLEOTIDE SEQUENCE [LARGE SCALE GENOMIC DNA]</scope>
    <source>
        <strain evidence="9 10">JH31</strain>
    </source>
</reference>
<evidence type="ECO:0000256" key="4">
    <source>
        <dbReference type="ARBA" id="ARBA00022692"/>
    </source>
</evidence>
<dbReference type="Proteomes" id="UP000625551">
    <property type="component" value="Unassembled WGS sequence"/>
</dbReference>
<evidence type="ECO:0000313" key="10">
    <source>
        <dbReference type="Proteomes" id="UP000625551"/>
    </source>
</evidence>
<evidence type="ECO:0000313" key="9">
    <source>
        <dbReference type="EMBL" id="MBD1395577.1"/>
    </source>
</evidence>
<evidence type="ECO:0000256" key="7">
    <source>
        <dbReference type="RuleBase" id="RU362091"/>
    </source>
</evidence>
<comment type="similarity">
    <text evidence="2 7">Belongs to the sodium:solute symporter (SSF) (TC 2.A.21) family.</text>
</comment>
<dbReference type="PANTHER" id="PTHR48086:SF7">
    <property type="entry name" value="SODIUM-SOLUTE SYMPORTER-RELATED"/>
    <property type="match status" value="1"/>
</dbReference>
<feature type="transmembrane region" description="Helical" evidence="8">
    <location>
        <begin position="144"/>
        <end position="164"/>
    </location>
</feature>
<sequence>MLVFFVVLYLLFNIGVGFWASRRVRDTKDFLLAGRSLPFYISTTVVFATWFGSETLLGASSEFASHGLLGVIEDPFGAALCLVLVGLFFAKKLYRLNLLTIGDYYRIRYNRTTEQIAAFFMIISYFGWIAAQMVALGIVMNQVFGISTSAGIVIGSLIVVAYTYMGGMWSVSITDFVQTIMIIGGLLLITYTLLQRMPLEQITASLPDDFFRMTPKERSPTSWLNYFALWITIGLGSIPQQDVFQRVMSARSERVAVAASLTAGLLYLTVACLPLLLALYARTLHPELLQEDEQLLVPGLIMGLDSLLMKVLFFGALISAIISTASGGILAPAAVLSENMLRPLLGKPSDKQMLLLSRVSVLLVAAVSLAMALLRSNIYELVSESSALSLVSLFVPLVAGLYWKRTSSLAANCSILAGIGVWLLCLYLRTSINPMLYGLGASIAGLLIGQLISFYHTPDPKAETARMKV</sequence>
<comment type="caution">
    <text evidence="9">The sequence shown here is derived from an EMBL/GenBank/DDBJ whole genome shotgun (WGS) entry which is preliminary data.</text>
</comment>
<keyword evidence="6 8" id="KW-0472">Membrane</keyword>
<evidence type="ECO:0000256" key="1">
    <source>
        <dbReference type="ARBA" id="ARBA00004141"/>
    </source>
</evidence>
<feature type="transmembrane region" description="Helical" evidence="8">
    <location>
        <begin position="76"/>
        <end position="94"/>
    </location>
</feature>
<feature type="transmembrane region" description="Helical" evidence="8">
    <location>
        <begin position="410"/>
        <end position="429"/>
    </location>
</feature>
<feature type="transmembrane region" description="Helical" evidence="8">
    <location>
        <begin position="255"/>
        <end position="281"/>
    </location>
</feature>
<proteinExistence type="inferred from homology"/>
<dbReference type="Pfam" id="PF00474">
    <property type="entry name" value="SSF"/>
    <property type="match status" value="1"/>
</dbReference>
<dbReference type="InterPro" id="IPR038377">
    <property type="entry name" value="Na/Glc_symporter_sf"/>
</dbReference>
<feature type="transmembrane region" description="Helical" evidence="8">
    <location>
        <begin position="6"/>
        <end position="25"/>
    </location>
</feature>
<dbReference type="PANTHER" id="PTHR48086">
    <property type="entry name" value="SODIUM/PROLINE SYMPORTER-RELATED"/>
    <property type="match status" value="1"/>
</dbReference>
<protein>
    <submittedName>
        <fullName evidence="9">Sodium:solute symporter family protein</fullName>
    </submittedName>
</protein>
<keyword evidence="10" id="KW-1185">Reference proteome</keyword>
<keyword evidence="3" id="KW-0813">Transport</keyword>
<comment type="subcellular location">
    <subcellularLocation>
        <location evidence="1">Membrane</location>
        <topology evidence="1">Multi-pass membrane protein</topology>
    </subcellularLocation>
</comment>
<feature type="transmembrane region" description="Helical" evidence="8">
    <location>
        <begin position="435"/>
        <end position="457"/>
    </location>
</feature>
<dbReference type="EMBL" id="JACXAJ010000001">
    <property type="protein sequence ID" value="MBD1395577.1"/>
    <property type="molecule type" value="Genomic_DNA"/>
</dbReference>
<dbReference type="CDD" id="cd11474">
    <property type="entry name" value="SLC5sbd_CHT"/>
    <property type="match status" value="1"/>
</dbReference>
<feature type="transmembrane region" description="Helical" evidence="8">
    <location>
        <begin position="386"/>
        <end position="403"/>
    </location>
</feature>
<organism evidence="9 10">
    <name type="scientific">Pontibacter aquaedesilientis</name>
    <dbReference type="NCBI Taxonomy" id="2766980"/>
    <lineage>
        <taxon>Bacteria</taxon>
        <taxon>Pseudomonadati</taxon>
        <taxon>Bacteroidota</taxon>
        <taxon>Cytophagia</taxon>
        <taxon>Cytophagales</taxon>
        <taxon>Hymenobacteraceae</taxon>
        <taxon>Pontibacter</taxon>
    </lineage>
</organism>
<feature type="transmembrane region" description="Helical" evidence="8">
    <location>
        <begin position="223"/>
        <end position="243"/>
    </location>
</feature>
<feature type="transmembrane region" description="Helical" evidence="8">
    <location>
        <begin position="311"/>
        <end position="335"/>
    </location>
</feature>
<dbReference type="InterPro" id="IPR050277">
    <property type="entry name" value="Sodium:Solute_Symporter"/>
</dbReference>
<evidence type="ECO:0000256" key="8">
    <source>
        <dbReference type="SAM" id="Phobius"/>
    </source>
</evidence>
<dbReference type="RefSeq" id="WP_191181754.1">
    <property type="nucleotide sequence ID" value="NZ_JACXAJ010000001.1"/>
</dbReference>
<evidence type="ECO:0000256" key="2">
    <source>
        <dbReference type="ARBA" id="ARBA00006434"/>
    </source>
</evidence>
<evidence type="ECO:0000256" key="6">
    <source>
        <dbReference type="ARBA" id="ARBA00023136"/>
    </source>
</evidence>
<dbReference type="PROSITE" id="PS50283">
    <property type="entry name" value="NA_SOLUT_SYMP_3"/>
    <property type="match status" value="1"/>
</dbReference>
<evidence type="ECO:0000256" key="3">
    <source>
        <dbReference type="ARBA" id="ARBA00022448"/>
    </source>
</evidence>
<feature type="transmembrane region" description="Helical" evidence="8">
    <location>
        <begin position="176"/>
        <end position="194"/>
    </location>
</feature>
<keyword evidence="4 8" id="KW-0812">Transmembrane</keyword>
<keyword evidence="5 8" id="KW-1133">Transmembrane helix</keyword>
<dbReference type="InterPro" id="IPR001734">
    <property type="entry name" value="Na/solute_symporter"/>
</dbReference>
<gene>
    <name evidence="9" type="ORF">H9Q13_00225</name>
</gene>
<name>A0ABR7XBC3_9BACT</name>
<evidence type="ECO:0000256" key="5">
    <source>
        <dbReference type="ARBA" id="ARBA00022989"/>
    </source>
</evidence>
<feature type="transmembrane region" description="Helical" evidence="8">
    <location>
        <begin position="115"/>
        <end position="138"/>
    </location>
</feature>
<feature type="transmembrane region" description="Helical" evidence="8">
    <location>
        <begin position="355"/>
        <end position="374"/>
    </location>
</feature>
<dbReference type="Gene3D" id="1.20.1730.10">
    <property type="entry name" value="Sodium/glucose cotransporter"/>
    <property type="match status" value="1"/>
</dbReference>
<feature type="transmembrane region" description="Helical" evidence="8">
    <location>
        <begin position="37"/>
        <end position="56"/>
    </location>
</feature>
<accession>A0ABR7XBC3</accession>